<evidence type="ECO:0000313" key="3">
    <source>
        <dbReference type="EMBL" id="CAK9085252.1"/>
    </source>
</evidence>
<evidence type="ECO:0000313" key="4">
    <source>
        <dbReference type="Proteomes" id="UP001642464"/>
    </source>
</evidence>
<dbReference type="InterPro" id="IPR019261">
    <property type="entry name" value="PARG_cat_microbial"/>
</dbReference>
<keyword evidence="4" id="KW-1185">Reference proteome</keyword>
<feature type="compositionally biased region" description="Polar residues" evidence="1">
    <location>
        <begin position="249"/>
        <end position="259"/>
    </location>
</feature>
<proteinExistence type="predicted"/>
<feature type="compositionally biased region" description="Low complexity" evidence="1">
    <location>
        <begin position="88"/>
        <end position="110"/>
    </location>
</feature>
<dbReference type="Proteomes" id="UP001642464">
    <property type="component" value="Unassembled WGS sequence"/>
</dbReference>
<dbReference type="Gene3D" id="3.40.220.10">
    <property type="entry name" value="Leucine Aminopeptidase, subunit E, domain 1"/>
    <property type="match status" value="1"/>
</dbReference>
<feature type="compositionally biased region" description="Basic and acidic residues" evidence="1">
    <location>
        <begin position="303"/>
        <end position="317"/>
    </location>
</feature>
<evidence type="ECO:0000256" key="1">
    <source>
        <dbReference type="SAM" id="MobiDB-lite"/>
    </source>
</evidence>
<dbReference type="EMBL" id="CAXAMM010039263">
    <property type="protein sequence ID" value="CAK9085252.1"/>
    <property type="molecule type" value="Genomic_DNA"/>
</dbReference>
<evidence type="ECO:0000259" key="2">
    <source>
        <dbReference type="Pfam" id="PF10021"/>
    </source>
</evidence>
<feature type="compositionally biased region" description="Polar residues" evidence="1">
    <location>
        <begin position="165"/>
        <end position="189"/>
    </location>
</feature>
<gene>
    <name evidence="3" type="ORF">SCF082_LOCUS40390</name>
</gene>
<reference evidence="3 4" key="1">
    <citation type="submission" date="2024-02" db="EMBL/GenBank/DDBJ databases">
        <authorList>
            <person name="Chen Y."/>
            <person name="Shah S."/>
            <person name="Dougan E. K."/>
            <person name="Thang M."/>
            <person name="Chan C."/>
        </authorList>
    </citation>
    <scope>NUCLEOTIDE SEQUENCE [LARGE SCALE GENOMIC DNA]</scope>
</reference>
<accession>A0ABP0QE26</accession>
<sequence length="608" mass="64216">MNSSRASASFPCPDYGFQTRAPSEPSMLSAAWSRPQKDCPWCKQMPCPDYKQVPLSQDQMMWREMDERHRQAMCSSHQFQPPQLHGTASPQPSHPSRPAHSSAPHWSSGPSNPPQRLCEPSPQAESDRPRTLHGGDPVSSFLPGDPQGGRTGSGMPCSAAWSHTAGPTAQTAAPCSDPSSGPASQTQASGDPKISDPSGPASQAKAPGDPKTSDPSGPASQAKASGDPKSSDPSGPASQAQASGDPKTSDPSGPASQAQAPGDAKTSDPPPSDPAQASKLLEVSLSDRGALPSGSGKPYEWLRNGKDQADRDQRKSAAEVTQKVCRDGGYLFDGQRVELHPDSTVHGTRLGVEVKAAKSTAEAAEVPEMQWKFQPKELLDTACAVAREGHLVIAVNAASAYHAGGGFTTGGRHALEESICMRSTLFASLQKAETLAQDAKVAASTHCRPETSKQNKPWACHIPEVGCIVSPNVEVFRGGTGEGYPFYSPDEVSKITIVSVAMPNCNEKVTDAPVDCPTDEAVYEKLIRDKFRAVLSAAQEEIASQSLQPAALVIPDVGCGTYGNDRKVVGRLLGQALRDFGPIFSEVHVVGSQAEDLFNEAKQQFAEA</sequence>
<feature type="compositionally biased region" description="Low complexity" evidence="1">
    <location>
        <begin position="223"/>
        <end position="238"/>
    </location>
</feature>
<name>A0ABP0QE26_9DINO</name>
<dbReference type="Pfam" id="PF10021">
    <property type="entry name" value="PARG_cat_microb"/>
    <property type="match status" value="1"/>
</dbReference>
<organism evidence="3 4">
    <name type="scientific">Durusdinium trenchii</name>
    <dbReference type="NCBI Taxonomy" id="1381693"/>
    <lineage>
        <taxon>Eukaryota</taxon>
        <taxon>Sar</taxon>
        <taxon>Alveolata</taxon>
        <taxon>Dinophyceae</taxon>
        <taxon>Suessiales</taxon>
        <taxon>Symbiodiniaceae</taxon>
        <taxon>Durusdinium</taxon>
    </lineage>
</organism>
<dbReference type="PANTHER" id="PTHR35596">
    <property type="entry name" value="DUF2263 DOMAIN-CONTAINING PROTEIN"/>
    <property type="match status" value="1"/>
</dbReference>
<feature type="domain" description="Microbial-type PARG catalytic" evidence="2">
    <location>
        <begin position="318"/>
        <end position="477"/>
    </location>
</feature>
<feature type="region of interest" description="Disordered" evidence="1">
    <location>
        <begin position="67"/>
        <end position="319"/>
    </location>
</feature>
<protein>
    <recommendedName>
        <fullName evidence="2">Microbial-type PARG catalytic domain-containing protein</fullName>
    </recommendedName>
</protein>
<dbReference type="PANTHER" id="PTHR35596:SF1">
    <property type="entry name" value="MICROBIAL-TYPE PARG CATALYTIC DOMAIN-CONTAINING PROTEIN"/>
    <property type="match status" value="1"/>
</dbReference>
<comment type="caution">
    <text evidence="3">The sequence shown here is derived from an EMBL/GenBank/DDBJ whole genome shotgun (WGS) entry which is preliminary data.</text>
</comment>
<dbReference type="InterPro" id="IPR043472">
    <property type="entry name" value="Macro_dom-like"/>
</dbReference>